<feature type="region of interest" description="Disordered" evidence="1">
    <location>
        <begin position="24"/>
        <end position="45"/>
    </location>
</feature>
<evidence type="ECO:0000313" key="3">
    <source>
        <dbReference type="EMBL" id="KKA17632.1"/>
    </source>
</evidence>
<evidence type="ECO:0000256" key="1">
    <source>
        <dbReference type="SAM" id="MobiDB-lite"/>
    </source>
</evidence>
<keyword evidence="2" id="KW-1133">Transmembrane helix</keyword>
<organism evidence="3 4">
    <name type="scientific">Rasamsonia emersonii (strain ATCC 16479 / CBS 393.64 / IMI 116815)</name>
    <dbReference type="NCBI Taxonomy" id="1408163"/>
    <lineage>
        <taxon>Eukaryota</taxon>
        <taxon>Fungi</taxon>
        <taxon>Dikarya</taxon>
        <taxon>Ascomycota</taxon>
        <taxon>Pezizomycotina</taxon>
        <taxon>Eurotiomycetes</taxon>
        <taxon>Eurotiomycetidae</taxon>
        <taxon>Eurotiales</taxon>
        <taxon>Trichocomaceae</taxon>
        <taxon>Rasamsonia</taxon>
    </lineage>
</organism>
<accession>A0A0F4YHA8</accession>
<dbReference type="Proteomes" id="UP000053958">
    <property type="component" value="Unassembled WGS sequence"/>
</dbReference>
<sequence length="270" mass="29577">MFLHHDRKLQPACIDYRDLIPTARSGPVVGRKKERKGDETEQYASPPPFKQLGILLGGKFKVTSYSHGSKRQQRRQASNAGLSHVVELNYITYCTSQSTMTTNSSQPQCDDWSVSSVPNQDNIPYCSIVYDHNTTHRDIWASCCAPNPVQIYNGCLEWCEIPSSYFQGVDNTTLSNADSGIVTSLFMQCLTSGGRNASAAAAAAAAAASNDTAADNGTLWAYQTGCNFPASSNAAIRGATLPWQHRHHQDGLPIVPIVAVLTYFWMLVLR</sequence>
<dbReference type="GeneID" id="25320689"/>
<name>A0A0F4YHA8_RASE3</name>
<keyword evidence="2" id="KW-0472">Membrane</keyword>
<protein>
    <submittedName>
        <fullName evidence="3">Uncharacterized protein</fullName>
    </submittedName>
</protein>
<reference evidence="3 4" key="1">
    <citation type="submission" date="2015-04" db="EMBL/GenBank/DDBJ databases">
        <authorList>
            <person name="Heijne W.H."/>
            <person name="Fedorova N.D."/>
            <person name="Nierman W.C."/>
            <person name="Vollebregt A.W."/>
            <person name="Zhao Z."/>
            <person name="Wu L."/>
            <person name="Kumar M."/>
            <person name="Stam H."/>
            <person name="van den Berg M.A."/>
            <person name="Pel H.J."/>
        </authorList>
    </citation>
    <scope>NUCLEOTIDE SEQUENCE [LARGE SCALE GENOMIC DNA]</scope>
    <source>
        <strain evidence="3 4">CBS 393.64</strain>
    </source>
</reference>
<dbReference type="AlphaFoldDB" id="A0A0F4YHA8"/>
<evidence type="ECO:0000313" key="4">
    <source>
        <dbReference type="Proteomes" id="UP000053958"/>
    </source>
</evidence>
<evidence type="ECO:0000256" key="2">
    <source>
        <dbReference type="SAM" id="Phobius"/>
    </source>
</evidence>
<dbReference type="RefSeq" id="XP_013324244.1">
    <property type="nucleotide sequence ID" value="XM_013468790.1"/>
</dbReference>
<proteinExistence type="predicted"/>
<dbReference type="OrthoDB" id="5203703at2759"/>
<keyword evidence="4" id="KW-1185">Reference proteome</keyword>
<feature type="transmembrane region" description="Helical" evidence="2">
    <location>
        <begin position="251"/>
        <end position="269"/>
    </location>
</feature>
<dbReference type="EMBL" id="LASV01000596">
    <property type="protein sequence ID" value="KKA17632.1"/>
    <property type="molecule type" value="Genomic_DNA"/>
</dbReference>
<keyword evidence="2" id="KW-0812">Transmembrane</keyword>
<comment type="caution">
    <text evidence="3">The sequence shown here is derived from an EMBL/GenBank/DDBJ whole genome shotgun (WGS) entry which is preliminary data.</text>
</comment>
<gene>
    <name evidence="3" type="ORF">T310_8429</name>
</gene>